<keyword evidence="1" id="KW-0732">Signal</keyword>
<organism evidence="2 3">
    <name type="scientific">Lysobacter brunescens</name>
    <dbReference type="NCBI Taxonomy" id="262323"/>
    <lineage>
        <taxon>Bacteria</taxon>
        <taxon>Pseudomonadati</taxon>
        <taxon>Pseudomonadota</taxon>
        <taxon>Gammaproteobacteria</taxon>
        <taxon>Lysobacterales</taxon>
        <taxon>Lysobacteraceae</taxon>
        <taxon>Lysobacter</taxon>
    </lineage>
</organism>
<sequence>MKRVIQSISALLLTGALLSVSAHAAGPAKASLEAKTDRLTDLMVELVPMGRIFEMLAKDDPKWPMQDKPDAVTPAQLSCLRGELSNTGYRRAKRKDVAEYVATNPSRIDDEVKLLEGGAAAVMGRLMMAGAEGERTGVKVSEQEVLGSATPEQLASFMAFMTAPDHAGLRKLSGLGNAFSTDKSSEENEQSGEAAGENLATQVMLRAMGACDVSMATLFNG</sequence>
<proteinExistence type="predicted"/>
<evidence type="ECO:0008006" key="4">
    <source>
        <dbReference type="Google" id="ProtNLM"/>
    </source>
</evidence>
<feature type="chain" id="PRO_5045732584" description="Secreted protein" evidence="1">
    <location>
        <begin position="25"/>
        <end position="221"/>
    </location>
</feature>
<feature type="signal peptide" evidence="1">
    <location>
        <begin position="1"/>
        <end position="24"/>
    </location>
</feature>
<comment type="caution">
    <text evidence="2">The sequence shown here is derived from an EMBL/GenBank/DDBJ whole genome shotgun (WGS) entry which is preliminary data.</text>
</comment>
<dbReference type="EMBL" id="JBHTIF010000004">
    <property type="protein sequence ID" value="MFD0727139.1"/>
    <property type="molecule type" value="Genomic_DNA"/>
</dbReference>
<protein>
    <recommendedName>
        <fullName evidence="4">Secreted protein</fullName>
    </recommendedName>
</protein>
<dbReference type="Proteomes" id="UP001597110">
    <property type="component" value="Unassembled WGS sequence"/>
</dbReference>
<gene>
    <name evidence="2" type="ORF">ACFQ0E_16205</name>
</gene>
<evidence type="ECO:0000313" key="2">
    <source>
        <dbReference type="EMBL" id="MFD0727139.1"/>
    </source>
</evidence>
<reference evidence="3" key="1">
    <citation type="journal article" date="2019" name="Int. J. Syst. Evol. Microbiol.">
        <title>The Global Catalogue of Microorganisms (GCM) 10K type strain sequencing project: providing services to taxonomists for standard genome sequencing and annotation.</title>
        <authorList>
            <consortium name="The Broad Institute Genomics Platform"/>
            <consortium name="The Broad Institute Genome Sequencing Center for Infectious Disease"/>
            <person name="Wu L."/>
            <person name="Ma J."/>
        </authorList>
    </citation>
    <scope>NUCLEOTIDE SEQUENCE [LARGE SCALE GENOMIC DNA]</scope>
    <source>
        <strain evidence="3">CCUG 55585</strain>
    </source>
</reference>
<dbReference type="RefSeq" id="WP_386825596.1">
    <property type="nucleotide sequence ID" value="NZ_JBHTIF010000004.1"/>
</dbReference>
<accession>A0ABW2YF60</accession>
<keyword evidence="3" id="KW-1185">Reference proteome</keyword>
<name>A0ABW2YF60_9GAMM</name>
<evidence type="ECO:0000256" key="1">
    <source>
        <dbReference type="SAM" id="SignalP"/>
    </source>
</evidence>
<evidence type="ECO:0000313" key="3">
    <source>
        <dbReference type="Proteomes" id="UP001597110"/>
    </source>
</evidence>